<feature type="compositionally biased region" description="Low complexity" evidence="1">
    <location>
        <begin position="691"/>
        <end position="710"/>
    </location>
</feature>
<evidence type="ECO:0000256" key="2">
    <source>
        <dbReference type="SAM" id="Phobius"/>
    </source>
</evidence>
<accession>A0ABN9Q0S3</accession>
<sequence>MIATILTAVYCPGRVGLHTPAPPGWLMGLFMVNIAGCYVYLGLTMWLAMHASLRAETSATHMLTRFVRLPIPANWMLDRARKLLASYEEQNLREVFRIPFFRHRRGNSGNDDDVGDEGAIKRTRGGAAHLGDDVPAWYKKEKAVDRNFAQETMPLQARSGSNCPQHFEVFREMQQEWWPYDVYARLSLFLAFMHLTSTYCFHQLGHHFAETRSVFAVGCVILPVTILQQLILTLDICPAQLNDRPLQLPVPPHRLGGAVVRVHRHRARVQALVHRRRPRVVRRLRHPGVRRPDPVHPAAAQDLGICAPDTKAPEQMDSPGAAWWPASWCIPSNFQHSIWLVAPPKSLSTGLNDLVGEMREGTSNKASNNKPTAEEKRRDVHTALGPKGESPAWFNVRVGLVSLLIAWAWLTIGYIVELSFQGTKTPALINAPGLPNNLRDPRYRPIKPGMHEVVEVGTGGWVHGPVVGIPGSDDSGGHRRLQEMGAPEVGALAEKVAALLPYLGQIARGELPRGAAAAPPLAAAAAPPPAPLPQAPGGFSRAQIQWPALFEPRLVASGPREAHSSMMALSRHGRGVFISALEDRTGGDAPVRTQRRRRIRAPAVGLLGRLRPPAHRRLRHGPRVPRPGPVRGPLGVRARPRRQAPDRGGRRALPRRGGAAAPPRRRGGRAARGGGFPRRLLGDALHARGARGVAVAPRRGGPRPQGARLGLLRRRQHPAADLRRRRRDPHEHARWQHGARGGPQLRGRPLLARRVRPRGRARRPARLAQPRPRRRRAGPLPRVRCFAARRRWRLCRRL</sequence>
<feature type="compositionally biased region" description="Basic residues" evidence="1">
    <location>
        <begin position="751"/>
        <end position="777"/>
    </location>
</feature>
<feature type="transmembrane region" description="Helical" evidence="2">
    <location>
        <begin position="25"/>
        <end position="48"/>
    </location>
</feature>
<feature type="compositionally biased region" description="Basic and acidic residues" evidence="1">
    <location>
        <begin position="372"/>
        <end position="381"/>
    </location>
</feature>
<keyword evidence="2" id="KW-1133">Transmembrane helix</keyword>
<proteinExistence type="predicted"/>
<keyword evidence="2" id="KW-0472">Membrane</keyword>
<reference evidence="3" key="1">
    <citation type="submission" date="2023-10" db="EMBL/GenBank/DDBJ databases">
        <authorList>
            <person name="Chen Y."/>
            <person name="Shah S."/>
            <person name="Dougan E. K."/>
            <person name="Thang M."/>
            <person name="Chan C."/>
        </authorList>
    </citation>
    <scope>NUCLEOTIDE SEQUENCE [LARGE SCALE GENOMIC DNA]</scope>
</reference>
<protein>
    <recommendedName>
        <fullName evidence="5">Protein S-acyltransferase</fullName>
    </recommendedName>
</protein>
<comment type="caution">
    <text evidence="3">The sequence shown here is derived from an EMBL/GenBank/DDBJ whole genome shotgun (WGS) entry which is preliminary data.</text>
</comment>
<feature type="region of interest" description="Disordered" evidence="1">
    <location>
        <begin position="611"/>
        <end position="679"/>
    </location>
</feature>
<keyword evidence="2" id="KW-0812">Transmembrane</keyword>
<dbReference type="Proteomes" id="UP001189429">
    <property type="component" value="Unassembled WGS sequence"/>
</dbReference>
<evidence type="ECO:0000313" key="4">
    <source>
        <dbReference type="Proteomes" id="UP001189429"/>
    </source>
</evidence>
<gene>
    <name evidence="3" type="ORF">PCOR1329_LOCUS7722</name>
</gene>
<keyword evidence="4" id="KW-1185">Reference proteome</keyword>
<evidence type="ECO:0000256" key="1">
    <source>
        <dbReference type="SAM" id="MobiDB-lite"/>
    </source>
</evidence>
<organism evidence="3 4">
    <name type="scientific">Prorocentrum cordatum</name>
    <dbReference type="NCBI Taxonomy" id="2364126"/>
    <lineage>
        <taxon>Eukaryota</taxon>
        <taxon>Sar</taxon>
        <taxon>Alveolata</taxon>
        <taxon>Dinophyceae</taxon>
        <taxon>Prorocentrales</taxon>
        <taxon>Prorocentraceae</taxon>
        <taxon>Prorocentrum</taxon>
    </lineage>
</organism>
<feature type="region of interest" description="Disordered" evidence="1">
    <location>
        <begin position="691"/>
        <end position="779"/>
    </location>
</feature>
<evidence type="ECO:0000313" key="3">
    <source>
        <dbReference type="EMBL" id="CAK0799193.1"/>
    </source>
</evidence>
<dbReference type="EMBL" id="CAUYUJ010002102">
    <property type="protein sequence ID" value="CAK0799193.1"/>
    <property type="molecule type" value="Genomic_DNA"/>
</dbReference>
<feature type="compositionally biased region" description="Basic and acidic residues" evidence="1">
    <location>
        <begin position="718"/>
        <end position="734"/>
    </location>
</feature>
<evidence type="ECO:0008006" key="5">
    <source>
        <dbReference type="Google" id="ProtNLM"/>
    </source>
</evidence>
<feature type="region of interest" description="Disordered" evidence="1">
    <location>
        <begin position="359"/>
        <end position="386"/>
    </location>
</feature>
<feature type="compositionally biased region" description="Basic residues" evidence="1">
    <location>
        <begin position="612"/>
        <end position="623"/>
    </location>
</feature>
<name>A0ABN9Q0S3_9DINO</name>